<dbReference type="Gene3D" id="3.40.50.880">
    <property type="match status" value="1"/>
</dbReference>
<dbReference type="GO" id="GO:0005975">
    <property type="term" value="P:carbohydrate metabolic process"/>
    <property type="evidence" value="ECO:0007669"/>
    <property type="project" value="InterPro"/>
</dbReference>
<dbReference type="AlphaFoldDB" id="A0A077M9E8"/>
<keyword evidence="9" id="KW-0862">Zinc</keyword>
<evidence type="ECO:0000256" key="3">
    <source>
        <dbReference type="ARBA" id="ARBA00012756"/>
    </source>
</evidence>
<sequence length="661" mass="72291">MRNWPDDVLAYGGDYNPEQWPREVWEEDIALMKQAGVSFVSLGIFSWSWLEPTKGEYDFAWLDEIMGMLAEAGIAVDLATATASPPPWLTTAYPEILPVTIDGTTLYPGSRQSWCPSSPIFRDAARALVTQLAQRYHQHPALAMWHVSNEYACHNLPCYCDTCAAAFRVWLERRYGSLDRLNHAWGTAFWSQRYTDFEQILPPRTTPTFHNPTQVLDFKRFGSDTLLQHFIGEKEILADLSPGVPVTTNFMSMTGFRHLDYHQWAPHQDIVSTDHYLVNTLGHPGPELAFQGDVTRGLAGGAPWLLMEHSTSAVNWQPVNPAKALGQTIRDSLTHVAHGADTIGFFQWRQSRAGAEKWHSALVPHAGADSARFREVARLGEIAAALGEVKGSRVEASVAILYDFQAQWAWSGPAMPSADVDYPEIAQLTHRLLRERGITCDVIHPSAELSAYAVVIVPTLYLVTDDDAASIRAAAERGAQVLVTYVSGLVDENDHVRLGGYPGAFTDFLGVRVEEFNPLLPGDSLALSRGTGARWSEFATATDAEVLISYAGGPVAGSPALTCRRVGSGAAWYAGTRFDDDTWRSVLGEVIDAAGVEPAAYVPAGVEAVRRRSGERSWLFLLNHGAGEVRVAVDGYDLVSAASVDSEIVLPPGGCAAIREG</sequence>
<feature type="binding site" evidence="8">
    <location>
        <position position="149"/>
    </location>
    <ligand>
        <name>substrate</name>
    </ligand>
</feature>
<feature type="binding site" evidence="9">
    <location>
        <position position="160"/>
    </location>
    <ligand>
        <name>Zn(2+)</name>
        <dbReference type="ChEBI" id="CHEBI:29105"/>
    </ligand>
</feature>
<keyword evidence="9" id="KW-0479">Metal-binding</keyword>
<gene>
    <name evidence="12" type="primary">bgaB</name>
    <name evidence="12" type="ORF">BN13_510021</name>
</gene>
<dbReference type="SUPFAM" id="SSF52317">
    <property type="entry name" value="Class I glutamine amidotransferase-like"/>
    <property type="match status" value="1"/>
</dbReference>
<evidence type="ECO:0000313" key="12">
    <source>
        <dbReference type="EMBL" id="CCI53951.1"/>
    </source>
</evidence>
<dbReference type="CDD" id="cd03143">
    <property type="entry name" value="A4_beta-galactosidase_middle_domain"/>
    <property type="match status" value="1"/>
</dbReference>
<evidence type="ECO:0000259" key="11">
    <source>
        <dbReference type="Pfam" id="PF08532"/>
    </source>
</evidence>
<evidence type="ECO:0000256" key="1">
    <source>
        <dbReference type="ARBA" id="ARBA00001412"/>
    </source>
</evidence>
<reference evidence="12 13" key="1">
    <citation type="journal article" date="2013" name="ISME J.">
        <title>A metabolic model for members of the genus Tetrasphaera involved in enhanced biological phosphorus removal.</title>
        <authorList>
            <person name="Kristiansen R."/>
            <person name="Nguyen H.T.T."/>
            <person name="Saunders A.M."/>
            <person name="Nielsen J.L."/>
            <person name="Wimmer R."/>
            <person name="Le V.Q."/>
            <person name="McIlroy S.J."/>
            <person name="Petrovski S."/>
            <person name="Seviour R.J."/>
            <person name="Calteau A."/>
            <person name="Nielsen K.L."/>
            <person name="Nielsen P.H."/>
        </authorList>
    </citation>
    <scope>NUCLEOTIDE SEQUENCE [LARGE SCALE GENOMIC DNA]</scope>
    <source>
        <strain evidence="12 13">Ben 74</strain>
    </source>
</reference>
<keyword evidence="5 6" id="KW-0326">Glycosidase</keyword>
<dbReference type="EC" id="3.2.1.23" evidence="3 6"/>
<dbReference type="Gene3D" id="3.20.20.80">
    <property type="entry name" value="Glycosidases"/>
    <property type="match status" value="1"/>
</dbReference>
<dbReference type="Pfam" id="PF08532">
    <property type="entry name" value="Glyco_hydro_42M"/>
    <property type="match status" value="1"/>
</dbReference>
<evidence type="ECO:0000313" key="13">
    <source>
        <dbReference type="Proteomes" id="UP000035720"/>
    </source>
</evidence>
<proteinExistence type="inferred from homology"/>
<keyword evidence="4 6" id="KW-0378">Hydrolase</keyword>
<name>A0A077M9E8_9MICO</name>
<dbReference type="Gene3D" id="2.60.40.1180">
    <property type="entry name" value="Golgi alpha-mannosidase II"/>
    <property type="match status" value="1"/>
</dbReference>
<evidence type="ECO:0000259" key="10">
    <source>
        <dbReference type="Pfam" id="PF02449"/>
    </source>
</evidence>
<evidence type="ECO:0000256" key="4">
    <source>
        <dbReference type="ARBA" id="ARBA00022801"/>
    </source>
</evidence>
<dbReference type="EMBL" id="CAJC01000163">
    <property type="protein sequence ID" value="CCI53951.1"/>
    <property type="molecule type" value="Genomic_DNA"/>
</dbReference>
<feature type="binding site" evidence="9">
    <location>
        <position position="158"/>
    </location>
    <ligand>
        <name>Zn(2+)</name>
        <dbReference type="ChEBI" id="CHEBI:29105"/>
    </ligand>
</feature>
<comment type="similarity">
    <text evidence="2 6">Belongs to the glycosyl hydrolase 42 family.</text>
</comment>
<comment type="caution">
    <text evidence="12">The sequence shown here is derived from an EMBL/GenBank/DDBJ whole genome shotgun (WGS) entry which is preliminary data.</text>
</comment>
<dbReference type="GO" id="GO:0004565">
    <property type="term" value="F:beta-galactosidase activity"/>
    <property type="evidence" value="ECO:0007669"/>
    <property type="project" value="UniProtKB-EC"/>
</dbReference>
<comment type="catalytic activity">
    <reaction evidence="1 6">
        <text>Hydrolysis of terminal non-reducing beta-D-galactose residues in beta-D-galactosides.</text>
        <dbReference type="EC" id="3.2.1.23"/>
    </reaction>
</comment>
<accession>A0A077M9E8</accession>
<feature type="domain" description="Beta-galactosidase trimerisation" evidence="11">
    <location>
        <begin position="396"/>
        <end position="596"/>
    </location>
</feature>
<feature type="binding site" evidence="8">
    <location>
        <position position="316"/>
    </location>
    <ligand>
        <name>substrate</name>
    </ligand>
</feature>
<evidence type="ECO:0000256" key="8">
    <source>
        <dbReference type="PIRSR" id="PIRSR001084-2"/>
    </source>
</evidence>
<dbReference type="InterPro" id="IPR029062">
    <property type="entry name" value="Class_I_gatase-like"/>
</dbReference>
<feature type="active site" description="Nucleophile" evidence="7">
    <location>
        <position position="308"/>
    </location>
</feature>
<feature type="active site" description="Proton donor" evidence="7">
    <location>
        <position position="150"/>
    </location>
</feature>
<feature type="binding site" evidence="8">
    <location>
        <position position="111"/>
    </location>
    <ligand>
        <name>substrate</name>
    </ligand>
</feature>
<dbReference type="InterPro" id="IPR013738">
    <property type="entry name" value="Beta_galactosidase_Trimer"/>
</dbReference>
<dbReference type="Pfam" id="PF02449">
    <property type="entry name" value="Glyco_hydro_42"/>
    <property type="match status" value="1"/>
</dbReference>
<dbReference type="RefSeq" id="WP_048546327.1">
    <property type="nucleotide sequence ID" value="NZ_HF571038.1"/>
</dbReference>
<feature type="binding site" evidence="9">
    <location>
        <position position="115"/>
    </location>
    <ligand>
        <name>Zn(2+)</name>
        <dbReference type="ChEBI" id="CHEBI:29105"/>
    </ligand>
</feature>
<evidence type="ECO:0000256" key="9">
    <source>
        <dbReference type="PIRSR" id="PIRSR001084-3"/>
    </source>
</evidence>
<evidence type="ECO:0000256" key="6">
    <source>
        <dbReference type="PIRNR" id="PIRNR001084"/>
    </source>
</evidence>
<protein>
    <recommendedName>
        <fullName evidence="3 6">Beta-galactosidase</fullName>
        <shortName evidence="6">Beta-gal</shortName>
        <ecNumber evidence="3 6">3.2.1.23</ecNumber>
    </recommendedName>
</protein>
<dbReference type="PANTHER" id="PTHR36447:SF1">
    <property type="entry name" value="BETA-GALACTOSIDASE GANA"/>
    <property type="match status" value="1"/>
</dbReference>
<organism evidence="12 13">
    <name type="scientific">Nostocoides jenkinsii Ben 74</name>
    <dbReference type="NCBI Taxonomy" id="1193518"/>
    <lineage>
        <taxon>Bacteria</taxon>
        <taxon>Bacillati</taxon>
        <taxon>Actinomycetota</taxon>
        <taxon>Actinomycetes</taxon>
        <taxon>Micrococcales</taxon>
        <taxon>Intrasporangiaceae</taxon>
        <taxon>Nostocoides</taxon>
    </lineage>
</organism>
<dbReference type="SUPFAM" id="SSF51445">
    <property type="entry name" value="(Trans)glycosidases"/>
    <property type="match status" value="1"/>
</dbReference>
<dbReference type="InterPro" id="IPR017853">
    <property type="entry name" value="GH"/>
</dbReference>
<evidence type="ECO:0000256" key="2">
    <source>
        <dbReference type="ARBA" id="ARBA00005940"/>
    </source>
</evidence>
<dbReference type="PIRSF" id="PIRSF001084">
    <property type="entry name" value="B-galactosidase"/>
    <property type="match status" value="1"/>
</dbReference>
<evidence type="ECO:0000256" key="7">
    <source>
        <dbReference type="PIRSR" id="PIRSR001084-1"/>
    </source>
</evidence>
<dbReference type="PANTHER" id="PTHR36447">
    <property type="entry name" value="BETA-GALACTOSIDASE GANA"/>
    <property type="match status" value="1"/>
</dbReference>
<evidence type="ECO:0000256" key="5">
    <source>
        <dbReference type="ARBA" id="ARBA00023295"/>
    </source>
</evidence>
<feature type="domain" description="Glycoside hydrolase family 42 N-terminal" evidence="10">
    <location>
        <begin position="14"/>
        <end position="382"/>
    </location>
</feature>
<dbReference type="GO" id="GO:0046872">
    <property type="term" value="F:metal ion binding"/>
    <property type="evidence" value="ECO:0007669"/>
    <property type="project" value="UniProtKB-KW"/>
</dbReference>
<feature type="binding site" evidence="9">
    <location>
        <position position="163"/>
    </location>
    <ligand>
        <name>Zn(2+)</name>
        <dbReference type="ChEBI" id="CHEBI:29105"/>
    </ligand>
</feature>
<dbReference type="Proteomes" id="UP000035720">
    <property type="component" value="Unassembled WGS sequence"/>
</dbReference>
<dbReference type="InterPro" id="IPR013780">
    <property type="entry name" value="Glyco_hydro_b"/>
</dbReference>
<dbReference type="STRING" id="1193518.BN13_510021"/>
<keyword evidence="13" id="KW-1185">Reference proteome</keyword>
<dbReference type="GO" id="GO:0009341">
    <property type="term" value="C:beta-galactosidase complex"/>
    <property type="evidence" value="ECO:0007669"/>
    <property type="project" value="InterPro"/>
</dbReference>
<dbReference type="OrthoDB" id="9800974at2"/>
<dbReference type="InterPro" id="IPR013529">
    <property type="entry name" value="Glyco_hydro_42_N"/>
</dbReference>
<dbReference type="InterPro" id="IPR003476">
    <property type="entry name" value="Glyco_hydro_42"/>
</dbReference>